<organism evidence="1 2">
    <name type="scientific">Algoriphagus zhangzhouensis</name>
    <dbReference type="NCBI Taxonomy" id="1073327"/>
    <lineage>
        <taxon>Bacteria</taxon>
        <taxon>Pseudomonadati</taxon>
        <taxon>Bacteroidota</taxon>
        <taxon>Cytophagia</taxon>
        <taxon>Cytophagales</taxon>
        <taxon>Cyclobacteriaceae</taxon>
        <taxon>Algoriphagus</taxon>
    </lineage>
</organism>
<accession>A0A1M7ZE58</accession>
<sequence>MTWVEPTIDFSIDYKKPEMIQRLILVAFFLASGYAKAQFQVKSLPIQAEVVQENESSFLDGPSILKLKDYFVWGGSVVKGKDGKYHMIFALWESGPDTDKFTNSWVLEGKIGYAVSNFPDREFEFKKVILKGTRYDGDSSSWDAQMVHNPHLKEFNGKYYLYYIGGKDHGQAAAPDLDKRSRVQQSQQIGGFEFDSFEDLIAGNFQRIKEPLLSPRTRVKSTDVLFPSPEGTEAKPDNLIVVNPSVTYNPHTKEYMLFFKGNIYEPYWKGVHGVATGPTPLGPFTPRDETIFDVKMSDGSMASTEDPYVWYSSKYDSFFAIVKDFTGAVAGGEKKALALLNSKDGINWKPAKVPLFLKREVQLKNGQILNMDRMERPQLLLSKDGIPQVLYSAGAIENVNPKNDGSSFNMQIPLKVEEDH</sequence>
<dbReference type="AlphaFoldDB" id="A0A1M7ZE58"/>
<name>A0A1M7ZE58_9BACT</name>
<dbReference type="CDD" id="cd08994">
    <property type="entry name" value="GH43_62_32_68_117_130-like"/>
    <property type="match status" value="1"/>
</dbReference>
<dbReference type="EMBL" id="FRXN01000003">
    <property type="protein sequence ID" value="SHO63089.1"/>
    <property type="molecule type" value="Genomic_DNA"/>
</dbReference>
<protein>
    <recommendedName>
        <fullName evidence="3">Glycosyl hydrolases family 43</fullName>
    </recommendedName>
</protein>
<dbReference type="STRING" id="1073327.SAMN04488108_2518"/>
<proteinExistence type="predicted"/>
<keyword evidence="2" id="KW-1185">Reference proteome</keyword>
<dbReference type="Proteomes" id="UP000184609">
    <property type="component" value="Unassembled WGS sequence"/>
</dbReference>
<evidence type="ECO:0000313" key="1">
    <source>
        <dbReference type="EMBL" id="SHO63089.1"/>
    </source>
</evidence>
<gene>
    <name evidence="1" type="ORF">SAMN04488108_2518</name>
</gene>
<dbReference type="Gene3D" id="2.115.10.20">
    <property type="entry name" value="Glycosyl hydrolase domain, family 43"/>
    <property type="match status" value="1"/>
</dbReference>
<dbReference type="InterPro" id="IPR023296">
    <property type="entry name" value="Glyco_hydro_beta-prop_sf"/>
</dbReference>
<dbReference type="SUPFAM" id="SSF75005">
    <property type="entry name" value="Arabinanase/levansucrase/invertase"/>
    <property type="match status" value="2"/>
</dbReference>
<evidence type="ECO:0000313" key="2">
    <source>
        <dbReference type="Proteomes" id="UP000184609"/>
    </source>
</evidence>
<evidence type="ECO:0008006" key="3">
    <source>
        <dbReference type="Google" id="ProtNLM"/>
    </source>
</evidence>
<reference evidence="2" key="1">
    <citation type="submission" date="2016-12" db="EMBL/GenBank/DDBJ databases">
        <authorList>
            <person name="Varghese N."/>
            <person name="Submissions S."/>
        </authorList>
    </citation>
    <scope>NUCLEOTIDE SEQUENCE [LARGE SCALE GENOMIC DNA]</scope>
    <source>
        <strain evidence="2">DSM 25035</strain>
    </source>
</reference>